<dbReference type="PANTHER" id="PTHR38011:SF7">
    <property type="entry name" value="2,5-DIAMINO-6-RIBOSYLAMINO-4(3H)-PYRIMIDINONE 5'-PHOSPHATE REDUCTASE"/>
    <property type="match status" value="1"/>
</dbReference>
<feature type="binding site" evidence="13">
    <location>
        <position position="107"/>
    </location>
    <ligand>
        <name>Zn(2+)</name>
        <dbReference type="ChEBI" id="CHEBI:29105"/>
        <note>catalytic</note>
    </ligand>
</feature>
<dbReference type="AlphaFoldDB" id="G4QG69"/>
<evidence type="ECO:0000256" key="10">
    <source>
        <dbReference type="PIRNR" id="PIRNR006769"/>
    </source>
</evidence>
<evidence type="ECO:0000256" key="12">
    <source>
        <dbReference type="PIRSR" id="PIRSR006769-2"/>
    </source>
</evidence>
<feature type="binding site" evidence="13">
    <location>
        <position position="98"/>
    </location>
    <ligand>
        <name>Zn(2+)</name>
        <dbReference type="ChEBI" id="CHEBI:29105"/>
        <note>catalytic</note>
    </ligand>
</feature>
<dbReference type="PANTHER" id="PTHR38011">
    <property type="entry name" value="DIHYDROFOLATE REDUCTASE FAMILY PROTEIN (AFU_ORTHOLOGUE AFUA_8G06820)"/>
    <property type="match status" value="1"/>
</dbReference>
<dbReference type="InterPro" id="IPR002125">
    <property type="entry name" value="CMP_dCMP_dom"/>
</dbReference>
<evidence type="ECO:0000259" key="14">
    <source>
        <dbReference type="PROSITE" id="PS51747"/>
    </source>
</evidence>
<dbReference type="eggNOG" id="COG1985">
    <property type="taxonomic scope" value="Bacteria"/>
</dbReference>
<dbReference type="EMBL" id="CP003060">
    <property type="protein sequence ID" value="AEP29236.1"/>
    <property type="molecule type" value="Genomic_DNA"/>
</dbReference>
<dbReference type="InterPro" id="IPR011549">
    <property type="entry name" value="RibD_C"/>
</dbReference>
<sequence>MPKFTKIDAHWMSMALKLAQKGRFSTMPNPNVGCVIVDKNNQLIGQGFHQKAGQAHAEVNALINAGFIPHQNPANEPTVHQDKPITHGATAYVTLEPCSHTGKTPPCALALIEAQIARVVIASIDKNPQVMNNGIAQLKEAGIQVDTGLMESEAQKLNTAFNFRMTHSLPYVIVKLATSIDGKTALKNGESKWITGPEARANVQVERASSCAILSGADTVIADDPKLNVRDAALPVFESVLFKLRAAQPVRVIIDGQNRLHNNYQIFQDEHEVIVFNAKHNFQLTAKNIEQIQVPLVVSTEHQSAEARQYLDLHAIMLVLAERQINRVWTETGAALSGALLKSNLVNELIIYQAPILLGSDARGAVNIGQLTSIEQAVKTEFKEVTQVGKDLKLRLSIKS</sequence>
<dbReference type="OrthoDB" id="9800865at2"/>
<accession>G4QG69</accession>
<protein>
    <recommendedName>
        <fullName evidence="10">Riboflavin biosynthesis protein RibD</fullName>
    </recommendedName>
    <domain>
        <recommendedName>
            <fullName evidence="10">Diaminohydroxyphosphoribosylaminopyrimidine deaminase</fullName>
            <shortName evidence="10">DRAP deaminase</shortName>
            <ecNumber evidence="10">3.5.4.26</ecNumber>
        </recommendedName>
        <alternativeName>
            <fullName evidence="10">Riboflavin-specific deaminase</fullName>
        </alternativeName>
    </domain>
    <domain>
        <recommendedName>
            <fullName evidence="10">5-amino-6-(5-phosphoribosylamino)uracil reductase</fullName>
            <ecNumber evidence="10">1.1.1.193</ecNumber>
        </recommendedName>
        <alternativeName>
            <fullName evidence="10">HTP reductase</fullName>
        </alternativeName>
    </domain>
</protein>
<dbReference type="PROSITE" id="PS51747">
    <property type="entry name" value="CYT_DCMP_DEAMINASES_2"/>
    <property type="match status" value="1"/>
</dbReference>
<dbReference type="NCBIfam" id="TIGR00227">
    <property type="entry name" value="ribD_Cterm"/>
    <property type="match status" value="1"/>
</dbReference>
<evidence type="ECO:0000256" key="5">
    <source>
        <dbReference type="ARBA" id="ARBA00007417"/>
    </source>
</evidence>
<comment type="function">
    <text evidence="1 10">Converts 2,5-diamino-6-(ribosylamino)-4(3h)-pyrimidinone 5'-phosphate into 5-amino-6-(ribosylamino)-2,4(1h,3h)-pyrimidinedione 5'-phosphate.</text>
</comment>
<dbReference type="Gene3D" id="3.40.140.10">
    <property type="entry name" value="Cytidine Deaminase, domain 2"/>
    <property type="match status" value="1"/>
</dbReference>
<dbReference type="GO" id="GO:0009231">
    <property type="term" value="P:riboflavin biosynthetic process"/>
    <property type="evidence" value="ECO:0007669"/>
    <property type="project" value="UniProtKB-UniPathway"/>
</dbReference>
<comment type="pathway">
    <text evidence="3 10">Cofactor biosynthesis; riboflavin biosynthesis; 5-amino-6-(D-ribitylamino)uracil from GTP: step 3/4.</text>
</comment>
<feature type="binding site" evidence="12">
    <location>
        <position position="207"/>
    </location>
    <ligand>
        <name>substrate</name>
    </ligand>
</feature>
<evidence type="ECO:0000313" key="16">
    <source>
        <dbReference type="Proteomes" id="UP000009282"/>
    </source>
</evidence>
<dbReference type="InterPro" id="IPR016193">
    <property type="entry name" value="Cytidine_deaminase-like"/>
</dbReference>
<feature type="binding site" evidence="12">
    <location>
        <position position="230"/>
    </location>
    <ligand>
        <name>substrate</name>
    </ligand>
</feature>
<dbReference type="STRING" id="1085623.GNIT_1104"/>
<dbReference type="PIRSF" id="PIRSF006769">
    <property type="entry name" value="RibD"/>
    <property type="match status" value="1"/>
</dbReference>
<dbReference type="eggNOG" id="COG0117">
    <property type="taxonomic scope" value="Bacteria"/>
</dbReference>
<keyword evidence="8 10" id="KW-0560">Oxidoreductase</keyword>
<feature type="binding site" evidence="12">
    <location>
        <position position="177"/>
    </location>
    <ligand>
        <name>NADP(+)</name>
        <dbReference type="ChEBI" id="CHEBI:58349"/>
    </ligand>
</feature>
<dbReference type="UniPathway" id="UPA00275">
    <property type="reaction ID" value="UER00401"/>
</dbReference>
<comment type="cofactor">
    <cofactor evidence="10 13">
        <name>Zn(2+)</name>
        <dbReference type="ChEBI" id="CHEBI:29105"/>
    </cofactor>
    <text evidence="10 13">Binds 1 zinc ion.</text>
</comment>
<keyword evidence="9" id="KW-0511">Multifunctional enzyme</keyword>
<evidence type="ECO:0000313" key="15">
    <source>
        <dbReference type="EMBL" id="AEP29236.1"/>
    </source>
</evidence>
<dbReference type="NCBIfam" id="TIGR00326">
    <property type="entry name" value="eubact_ribD"/>
    <property type="match status" value="1"/>
</dbReference>
<feature type="binding site" evidence="12">
    <location>
        <begin position="333"/>
        <end position="339"/>
    </location>
    <ligand>
        <name>NADP(+)</name>
        <dbReference type="ChEBI" id="CHEBI:58349"/>
    </ligand>
</feature>
<keyword evidence="7 10" id="KW-0521">NADP</keyword>
<dbReference type="GO" id="GO:0046872">
    <property type="term" value="F:metal ion binding"/>
    <property type="evidence" value="ECO:0007669"/>
    <property type="project" value="UniProtKB-KW"/>
</dbReference>
<evidence type="ECO:0000256" key="2">
    <source>
        <dbReference type="ARBA" id="ARBA00004882"/>
    </source>
</evidence>
<keyword evidence="6 10" id="KW-0686">Riboflavin biosynthesis</keyword>
<dbReference type="GO" id="GO:0008703">
    <property type="term" value="F:5-amino-6-(5-phosphoribosylamino)uracil reductase activity"/>
    <property type="evidence" value="ECO:0007669"/>
    <property type="project" value="UniProtKB-EC"/>
</dbReference>
<dbReference type="CDD" id="cd01284">
    <property type="entry name" value="Riboflavin_deaminase-reductase"/>
    <property type="match status" value="1"/>
</dbReference>
<comment type="similarity">
    <text evidence="4 10">In the N-terminal section; belongs to the cytidine and deoxycytidylate deaminase family.</text>
</comment>
<dbReference type="InterPro" id="IPR050765">
    <property type="entry name" value="Riboflavin_Biosynth_HTPR"/>
</dbReference>
<dbReference type="EC" id="1.1.1.193" evidence="10"/>
<gene>
    <name evidence="15" type="primary">ribD</name>
    <name evidence="15" type="ordered locus">GNIT_1104</name>
</gene>
<feature type="binding site" evidence="12">
    <location>
        <position position="331"/>
    </location>
    <ligand>
        <name>substrate</name>
    </ligand>
</feature>
<feature type="binding site" evidence="12">
    <location>
        <position position="191"/>
    </location>
    <ligand>
        <name>substrate</name>
    </ligand>
</feature>
<evidence type="ECO:0000256" key="4">
    <source>
        <dbReference type="ARBA" id="ARBA00005259"/>
    </source>
</evidence>
<dbReference type="SUPFAM" id="SSF53597">
    <property type="entry name" value="Dihydrofolate reductase-like"/>
    <property type="match status" value="1"/>
</dbReference>
<keyword evidence="10" id="KW-0378">Hydrolase</keyword>
<evidence type="ECO:0000256" key="13">
    <source>
        <dbReference type="PIRSR" id="PIRSR006769-3"/>
    </source>
</evidence>
<dbReference type="GO" id="GO:0008835">
    <property type="term" value="F:diaminohydroxyphosphoribosylaminopyrimidine deaminase activity"/>
    <property type="evidence" value="ECO:0007669"/>
    <property type="project" value="UniProtKB-EC"/>
</dbReference>
<feature type="binding site" evidence="13">
    <location>
        <position position="56"/>
    </location>
    <ligand>
        <name>Zn(2+)</name>
        <dbReference type="ChEBI" id="CHEBI:29105"/>
        <note>catalytic</note>
    </ligand>
</feature>
<dbReference type="Pfam" id="PF01872">
    <property type="entry name" value="RibD_C"/>
    <property type="match status" value="1"/>
</dbReference>
<dbReference type="RefSeq" id="WP_014108110.1">
    <property type="nucleotide sequence ID" value="NC_016041.1"/>
</dbReference>
<dbReference type="Pfam" id="PF00383">
    <property type="entry name" value="dCMP_cyt_deam_1"/>
    <property type="match status" value="1"/>
</dbReference>
<comment type="similarity">
    <text evidence="5 10">In the C-terminal section; belongs to the HTP reductase family.</text>
</comment>
<dbReference type="InterPro" id="IPR002734">
    <property type="entry name" value="RibDG_C"/>
</dbReference>
<comment type="pathway">
    <text evidence="2 10">Cofactor biosynthesis; riboflavin biosynthesis; 5-amino-6-(D-ribitylamino)uracil from GTP: step 2/4.</text>
</comment>
<evidence type="ECO:0000256" key="1">
    <source>
        <dbReference type="ARBA" id="ARBA00002151"/>
    </source>
</evidence>
<keyword evidence="16" id="KW-1185">Reference proteome</keyword>
<keyword evidence="10 13" id="KW-0479">Metal-binding</keyword>
<dbReference type="GO" id="GO:0050661">
    <property type="term" value="F:NADP binding"/>
    <property type="evidence" value="ECO:0007669"/>
    <property type="project" value="InterPro"/>
</dbReference>
<dbReference type="EC" id="3.5.4.26" evidence="10"/>
<reference evidence="15 16" key="1">
    <citation type="journal article" date="2011" name="J. Bacteriol.">
        <title>Complete genome sequence of seawater bacterium Glaciecola nitratireducens FR1064T.</title>
        <authorList>
            <person name="Bian F."/>
            <person name="Qin Q.L."/>
            <person name="Xie B.B."/>
            <person name="Shu Y.L."/>
            <person name="Zhang X.Y."/>
            <person name="Yu Y."/>
            <person name="Chen B."/>
            <person name="Chen X.L."/>
            <person name="Zhou B.C."/>
            <person name="Zhang Y.Z."/>
        </authorList>
    </citation>
    <scope>NUCLEOTIDE SEQUENCE [LARGE SCALE GENOMIC DNA]</scope>
    <source>
        <strain evidence="16">JCM 12485 / KCTC 12276 / FR1064</strain>
    </source>
</reference>
<evidence type="ECO:0000256" key="8">
    <source>
        <dbReference type="ARBA" id="ARBA00023002"/>
    </source>
</evidence>
<feature type="binding site" evidence="12">
    <location>
        <position position="223"/>
    </location>
    <ligand>
        <name>NADP(+)</name>
        <dbReference type="ChEBI" id="CHEBI:58349"/>
    </ligand>
</feature>
<feature type="binding site" evidence="12">
    <location>
        <position position="219"/>
    </location>
    <ligand>
        <name>NADP(+)</name>
        <dbReference type="ChEBI" id="CHEBI:58349"/>
    </ligand>
</feature>
<evidence type="ECO:0000256" key="7">
    <source>
        <dbReference type="ARBA" id="ARBA00022857"/>
    </source>
</evidence>
<dbReference type="HOGENOM" id="CLU_036590_1_2_6"/>
<organism evidence="15 16">
    <name type="scientific">Glaciecola nitratireducens (strain JCM 12485 / KCTC 12276 / FR1064)</name>
    <dbReference type="NCBI Taxonomy" id="1085623"/>
    <lineage>
        <taxon>Bacteria</taxon>
        <taxon>Pseudomonadati</taxon>
        <taxon>Pseudomonadota</taxon>
        <taxon>Gammaproteobacteria</taxon>
        <taxon>Alteromonadales</taxon>
        <taxon>Alteromonadaceae</taxon>
        <taxon>Brumicola</taxon>
    </lineage>
</organism>
<dbReference type="KEGG" id="gni:GNIT_1104"/>
<feature type="binding site" evidence="12">
    <location>
        <position position="193"/>
    </location>
    <ligand>
        <name>NADP(+)</name>
        <dbReference type="ChEBI" id="CHEBI:58349"/>
    </ligand>
</feature>
<dbReference type="InterPro" id="IPR024072">
    <property type="entry name" value="DHFR-like_dom_sf"/>
</dbReference>
<evidence type="ECO:0000256" key="6">
    <source>
        <dbReference type="ARBA" id="ARBA00022619"/>
    </source>
</evidence>
<dbReference type="Proteomes" id="UP000009282">
    <property type="component" value="Chromosome"/>
</dbReference>
<comment type="catalytic activity">
    <reaction evidence="10">
        <text>2,5-diamino-6-hydroxy-4-(5-phosphoribosylamino)-pyrimidine + H2O + H(+) = 5-amino-6-(5-phospho-D-ribosylamino)uracil + NH4(+)</text>
        <dbReference type="Rhea" id="RHEA:21868"/>
        <dbReference type="ChEBI" id="CHEBI:15377"/>
        <dbReference type="ChEBI" id="CHEBI:15378"/>
        <dbReference type="ChEBI" id="CHEBI:28938"/>
        <dbReference type="ChEBI" id="CHEBI:58453"/>
        <dbReference type="ChEBI" id="CHEBI:58614"/>
        <dbReference type="EC" id="3.5.4.26"/>
    </reaction>
</comment>
<dbReference type="Gene3D" id="3.40.430.10">
    <property type="entry name" value="Dihydrofolate Reductase, subunit A"/>
    <property type="match status" value="1"/>
</dbReference>
<dbReference type="InterPro" id="IPR004794">
    <property type="entry name" value="Eubact_RibD"/>
</dbReference>
<comment type="catalytic activity">
    <reaction evidence="10">
        <text>5-amino-6-(5-phospho-D-ribitylamino)uracil + NADP(+) = 5-amino-6-(5-phospho-D-ribosylamino)uracil + NADPH + H(+)</text>
        <dbReference type="Rhea" id="RHEA:17845"/>
        <dbReference type="ChEBI" id="CHEBI:15378"/>
        <dbReference type="ChEBI" id="CHEBI:57783"/>
        <dbReference type="ChEBI" id="CHEBI:58349"/>
        <dbReference type="ChEBI" id="CHEBI:58421"/>
        <dbReference type="ChEBI" id="CHEBI:58453"/>
        <dbReference type="EC" id="1.1.1.193"/>
    </reaction>
</comment>
<feature type="active site" description="Proton donor" evidence="11">
    <location>
        <position position="58"/>
    </location>
</feature>
<feature type="domain" description="CMP/dCMP-type deaminase" evidence="14">
    <location>
        <begin position="6"/>
        <end position="146"/>
    </location>
</feature>
<dbReference type="SUPFAM" id="SSF53927">
    <property type="entry name" value="Cytidine deaminase-like"/>
    <property type="match status" value="1"/>
</dbReference>
<name>G4QG69_GLANF</name>
<keyword evidence="10 13" id="KW-0862">Zinc</keyword>
<feature type="binding site" evidence="12">
    <location>
        <position position="227"/>
    </location>
    <ligand>
        <name>substrate</name>
    </ligand>
</feature>
<evidence type="ECO:0000256" key="9">
    <source>
        <dbReference type="ARBA" id="ARBA00023268"/>
    </source>
</evidence>
<proteinExistence type="inferred from homology"/>
<evidence type="ECO:0000256" key="11">
    <source>
        <dbReference type="PIRSR" id="PIRSR006769-1"/>
    </source>
</evidence>
<evidence type="ECO:0000256" key="3">
    <source>
        <dbReference type="ARBA" id="ARBA00004910"/>
    </source>
</evidence>